<feature type="compositionally biased region" description="Low complexity" evidence="7">
    <location>
        <begin position="195"/>
        <end position="209"/>
    </location>
</feature>
<dbReference type="GO" id="GO:0047874">
    <property type="term" value="F:dolichyldiphosphatase activity"/>
    <property type="evidence" value="ECO:0007669"/>
    <property type="project" value="UniProtKB-UniRule"/>
</dbReference>
<keyword evidence="3 6" id="KW-0378">Hydrolase</keyword>
<evidence type="ECO:0000256" key="1">
    <source>
        <dbReference type="ARBA" id="ARBA00004141"/>
    </source>
</evidence>
<evidence type="ECO:0000256" key="6">
    <source>
        <dbReference type="RuleBase" id="RU367078"/>
    </source>
</evidence>
<dbReference type="InterPro" id="IPR000326">
    <property type="entry name" value="PAP2/HPO"/>
</dbReference>
<dbReference type="InterPro" id="IPR036938">
    <property type="entry name" value="PAP2/HPO_sf"/>
</dbReference>
<feature type="region of interest" description="Disordered" evidence="7">
    <location>
        <begin position="187"/>
        <end position="209"/>
    </location>
</feature>
<evidence type="ECO:0000256" key="3">
    <source>
        <dbReference type="ARBA" id="ARBA00022801"/>
    </source>
</evidence>
<evidence type="ECO:0000256" key="2">
    <source>
        <dbReference type="ARBA" id="ARBA00022692"/>
    </source>
</evidence>
<keyword evidence="2 6" id="KW-0812">Transmembrane</keyword>
<dbReference type="GO" id="GO:0008610">
    <property type="term" value="P:lipid biosynthetic process"/>
    <property type="evidence" value="ECO:0007669"/>
    <property type="project" value="TreeGrafter"/>
</dbReference>
<dbReference type="CDD" id="cd03382">
    <property type="entry name" value="PAP2_dolichyldiphosphatase"/>
    <property type="match status" value="1"/>
</dbReference>
<dbReference type="GeneID" id="39605965"/>
<feature type="transmembrane region" description="Helical" evidence="6">
    <location>
        <begin position="218"/>
        <end position="240"/>
    </location>
</feature>
<feature type="transmembrane region" description="Helical" evidence="6">
    <location>
        <begin position="246"/>
        <end position="263"/>
    </location>
</feature>
<sequence>MVPWEGATGVTCLVSRPKTPKTPKTRHRGLDPRPPPPRLPPIDRPTLLCLSYRPPFGEGAAAAAAAAATTMDDTRPLASLSLTHVYYDPSDPLSLVCAWLALLPQALCIVYATLAFASREAEVALMFAGQLACEAVNFALKRLIKEDRPRRIHGKGYGMPSSHAQFVAFWALYLVLFLFVRHRGPPARQTATDDSNNNSRNSSSPPYRSRALSRVERAVAALVAVATAAAVAWSRVYLGYHTTKQVLIGLAAGAACAVAWFAATTHARDVGLLAWVLRWPVVRWFRVRDLLLEEDFCQAGWERWEEKRLREDDALVRQEKAKKR</sequence>
<feature type="transmembrane region" description="Helical" evidence="6">
    <location>
        <begin position="164"/>
        <end position="180"/>
    </location>
</feature>
<keyword evidence="10" id="KW-1185">Reference proteome</keyword>
<dbReference type="PANTHER" id="PTHR11247:SF1">
    <property type="entry name" value="DOLICHYLDIPHOSPHATASE 1"/>
    <property type="match status" value="1"/>
</dbReference>
<dbReference type="GO" id="GO:0006487">
    <property type="term" value="P:protein N-linked glycosylation"/>
    <property type="evidence" value="ECO:0007669"/>
    <property type="project" value="UniProtKB-UniRule"/>
</dbReference>
<dbReference type="PANTHER" id="PTHR11247">
    <property type="entry name" value="PALMITOYL-PROTEIN THIOESTERASE/DOLICHYLDIPHOSPHATASE 1"/>
    <property type="match status" value="1"/>
</dbReference>
<comment type="subcellular location">
    <subcellularLocation>
        <location evidence="6">Endoplasmic reticulum membrane</location>
        <topology evidence="6">Multi-pass membrane protein</topology>
    </subcellularLocation>
    <subcellularLocation>
        <location evidence="1">Membrane</location>
        <topology evidence="1">Multi-pass membrane protein</topology>
    </subcellularLocation>
</comment>
<name>A0A3M9XYV1_9PEZI</name>
<dbReference type="SUPFAM" id="SSF48317">
    <property type="entry name" value="Acid phosphatase/Vanadium-dependent haloperoxidase"/>
    <property type="match status" value="1"/>
</dbReference>
<comment type="catalytic activity">
    <reaction evidence="6">
        <text>a di-trans,poly-cis-dolichyl diphosphate + H2O = a di-trans,poly-cis-dolichyl phosphate + phosphate + H(+)</text>
        <dbReference type="Rhea" id="RHEA:14385"/>
        <dbReference type="Rhea" id="RHEA-COMP:19498"/>
        <dbReference type="Rhea" id="RHEA-COMP:19506"/>
        <dbReference type="ChEBI" id="CHEBI:15377"/>
        <dbReference type="ChEBI" id="CHEBI:15378"/>
        <dbReference type="ChEBI" id="CHEBI:43474"/>
        <dbReference type="ChEBI" id="CHEBI:57497"/>
        <dbReference type="ChEBI" id="CHEBI:57683"/>
        <dbReference type="EC" id="3.6.1.43"/>
    </reaction>
</comment>
<dbReference type="EC" id="3.6.1.43" evidence="6"/>
<dbReference type="InterPro" id="IPR039667">
    <property type="entry name" value="Dolichyldiphosphatase_PAP2"/>
</dbReference>
<reference evidence="9 10" key="1">
    <citation type="submission" date="2018-10" db="EMBL/GenBank/DDBJ databases">
        <title>Genome sequence of Verticillium nonalfalfae VnAa140.</title>
        <authorList>
            <person name="Stajich J.E."/>
            <person name="Kasson M.T."/>
        </authorList>
    </citation>
    <scope>NUCLEOTIDE SEQUENCE [LARGE SCALE GENOMIC DNA]</scope>
    <source>
        <strain evidence="9 10">VnAa140</strain>
    </source>
</reference>
<evidence type="ECO:0000313" key="9">
    <source>
        <dbReference type="EMBL" id="RNJ53164.1"/>
    </source>
</evidence>
<keyword evidence="4 6" id="KW-1133">Transmembrane helix</keyword>
<evidence type="ECO:0000259" key="8">
    <source>
        <dbReference type="SMART" id="SM00014"/>
    </source>
</evidence>
<dbReference type="UniPathway" id="UPA00378"/>
<dbReference type="Gene3D" id="1.20.144.10">
    <property type="entry name" value="Phosphatidic acid phosphatase type 2/haloperoxidase"/>
    <property type="match status" value="1"/>
</dbReference>
<dbReference type="AlphaFoldDB" id="A0A3M9XYV1"/>
<keyword evidence="6" id="KW-0256">Endoplasmic reticulum</keyword>
<dbReference type="STRING" id="1051616.A0A3M9XYV1"/>
<dbReference type="RefSeq" id="XP_028491322.1">
    <property type="nucleotide sequence ID" value="XM_028636488.1"/>
</dbReference>
<evidence type="ECO:0000256" key="4">
    <source>
        <dbReference type="ARBA" id="ARBA00022989"/>
    </source>
</evidence>
<dbReference type="EMBL" id="RBVV01000153">
    <property type="protein sequence ID" value="RNJ53164.1"/>
    <property type="molecule type" value="Genomic_DNA"/>
</dbReference>
<comment type="pathway">
    <text evidence="6">Protein modification; protein glycosylation.</text>
</comment>
<feature type="domain" description="Phosphatidic acid phosphatase type 2/haloperoxidase" evidence="8">
    <location>
        <begin position="123"/>
        <end position="261"/>
    </location>
</feature>
<dbReference type="Pfam" id="PF01569">
    <property type="entry name" value="PAP2"/>
    <property type="match status" value="1"/>
</dbReference>
<comment type="caution">
    <text evidence="9">The sequence shown here is derived from an EMBL/GenBank/DDBJ whole genome shotgun (WGS) entry which is preliminary data.</text>
</comment>
<dbReference type="SMART" id="SM00014">
    <property type="entry name" value="acidPPc"/>
    <property type="match status" value="1"/>
</dbReference>
<dbReference type="Proteomes" id="UP000267145">
    <property type="component" value="Unassembled WGS sequence"/>
</dbReference>
<organism evidence="9 10">
    <name type="scientific">Verticillium nonalfalfae</name>
    <dbReference type="NCBI Taxonomy" id="1051616"/>
    <lineage>
        <taxon>Eukaryota</taxon>
        <taxon>Fungi</taxon>
        <taxon>Dikarya</taxon>
        <taxon>Ascomycota</taxon>
        <taxon>Pezizomycotina</taxon>
        <taxon>Sordariomycetes</taxon>
        <taxon>Hypocreomycetidae</taxon>
        <taxon>Glomerellales</taxon>
        <taxon>Plectosphaerellaceae</taxon>
        <taxon>Verticillium</taxon>
    </lineage>
</organism>
<feature type="compositionally biased region" description="Basic residues" evidence="7">
    <location>
        <begin position="18"/>
        <end position="27"/>
    </location>
</feature>
<proteinExistence type="inferred from homology"/>
<evidence type="ECO:0000256" key="5">
    <source>
        <dbReference type="ARBA" id="ARBA00023136"/>
    </source>
</evidence>
<dbReference type="GO" id="GO:0005789">
    <property type="term" value="C:endoplasmic reticulum membrane"/>
    <property type="evidence" value="ECO:0007669"/>
    <property type="project" value="UniProtKB-SubCell"/>
</dbReference>
<evidence type="ECO:0000256" key="7">
    <source>
        <dbReference type="SAM" id="MobiDB-lite"/>
    </source>
</evidence>
<evidence type="ECO:0000313" key="10">
    <source>
        <dbReference type="Proteomes" id="UP000267145"/>
    </source>
</evidence>
<gene>
    <name evidence="9" type="ORF">D7B24_002276</name>
</gene>
<feature type="transmembrane region" description="Helical" evidence="6">
    <location>
        <begin position="93"/>
        <end position="116"/>
    </location>
</feature>
<feature type="region of interest" description="Disordered" evidence="7">
    <location>
        <begin position="13"/>
        <end position="40"/>
    </location>
</feature>
<accession>A0A3M9XYV1</accession>
<keyword evidence="5 6" id="KW-0472">Membrane</keyword>
<protein>
    <recommendedName>
        <fullName evidence="6">Dolichyldiphosphatase</fullName>
        <ecNumber evidence="6">3.6.1.43</ecNumber>
    </recommendedName>
</protein>
<comment type="function">
    <text evidence="6">Required for efficient N-glycosylation. Necessary for maintaining optimal levels of dolichol-linked oligosaccharides. Hydrolyzes dolichyl pyrophosphate at a very high rate and dolichyl monophosphate at a much lower rate. Does not act on phosphatidate.</text>
</comment>
<comment type="similarity">
    <text evidence="6">Belongs to the dolichyldiphosphatase family.</text>
</comment>